<comment type="caution">
    <text evidence="1">The sequence shown here is derived from an EMBL/GenBank/DDBJ whole genome shotgun (WGS) entry which is preliminary data.</text>
</comment>
<accession>A0AAE8SDG4</accession>
<protein>
    <recommendedName>
        <fullName evidence="3">CYTH domain-containing protein</fullName>
    </recommendedName>
</protein>
<proteinExistence type="predicted"/>
<name>A0AAE8SDG4_9HYPO</name>
<keyword evidence="2" id="KW-1185">Reference proteome</keyword>
<reference evidence="1" key="1">
    <citation type="submission" date="2018-03" db="EMBL/GenBank/DDBJ databases">
        <authorList>
            <person name="Guldener U."/>
        </authorList>
    </citation>
    <scope>NUCLEOTIDE SEQUENCE</scope>
</reference>
<gene>
    <name evidence="1" type="ORF">FTOL_01518</name>
</gene>
<dbReference type="Proteomes" id="UP001187734">
    <property type="component" value="Unassembled WGS sequence"/>
</dbReference>
<evidence type="ECO:0000313" key="2">
    <source>
        <dbReference type="Proteomes" id="UP001187734"/>
    </source>
</evidence>
<evidence type="ECO:0008006" key="3">
    <source>
        <dbReference type="Google" id="ProtNLM"/>
    </source>
</evidence>
<dbReference type="AlphaFoldDB" id="A0AAE8SDG4"/>
<dbReference type="Gene3D" id="2.40.320.10">
    <property type="entry name" value="Hypothetical Protein Pfu-838710-001"/>
    <property type="match status" value="1"/>
</dbReference>
<dbReference type="SUPFAM" id="SSF55154">
    <property type="entry name" value="CYTH-like phosphatases"/>
    <property type="match status" value="1"/>
</dbReference>
<evidence type="ECO:0000313" key="1">
    <source>
        <dbReference type="EMBL" id="SPJ71790.1"/>
    </source>
</evidence>
<dbReference type="InterPro" id="IPR033469">
    <property type="entry name" value="CYTH-like_dom_sf"/>
</dbReference>
<sequence>MATITNSVARNVSNKTPDYEVKLLLKPNAVLNSEKELTGTVLAAFDIRLSAIKQTIQYLDTIGKDLYATGWSTRIRKTENDAGLELTYKKRYTIADYNIDAVLTKANNDGFDASEVKYDAQVEWGYQKQTLSISRKKSTDSITSGVDLPEGMSSRSMLIEEAPTKFDNWVHNKWGTGILAKSRIFGPVRAKRYVGKWEGTRIYLEVWPILNAEATGHDYLVEASLKTETYMDASEKRASLISYLQSEGWFLEQDSLRTQLIMERY</sequence>
<dbReference type="EMBL" id="ONZP01000046">
    <property type="protein sequence ID" value="SPJ71790.1"/>
    <property type="molecule type" value="Genomic_DNA"/>
</dbReference>
<organism evidence="1 2">
    <name type="scientific">Fusarium torulosum</name>
    <dbReference type="NCBI Taxonomy" id="33205"/>
    <lineage>
        <taxon>Eukaryota</taxon>
        <taxon>Fungi</taxon>
        <taxon>Dikarya</taxon>
        <taxon>Ascomycota</taxon>
        <taxon>Pezizomycotina</taxon>
        <taxon>Sordariomycetes</taxon>
        <taxon>Hypocreomycetidae</taxon>
        <taxon>Hypocreales</taxon>
        <taxon>Nectriaceae</taxon>
        <taxon>Fusarium</taxon>
    </lineage>
</organism>